<keyword evidence="3" id="KW-1185">Reference proteome</keyword>
<dbReference type="Proteomes" id="UP000446658">
    <property type="component" value="Unassembled WGS sequence"/>
</dbReference>
<accession>A0A844GC08</accession>
<gene>
    <name evidence="2" type="primary">phaP</name>
    <name evidence="2" type="ORF">GKE73_00385</name>
</gene>
<protein>
    <submittedName>
        <fullName evidence="2">TIGR01841 family phasin</fullName>
    </submittedName>
</protein>
<dbReference type="Pfam" id="PF09361">
    <property type="entry name" value="Phasin_2"/>
    <property type="match status" value="1"/>
</dbReference>
<evidence type="ECO:0000313" key="3">
    <source>
        <dbReference type="Proteomes" id="UP000446658"/>
    </source>
</evidence>
<sequence>MSTSNEQLSKFSLNGFESALRFAQISSDGTERLVRLNLDASKQTLEQHAKAVKELAQASNPQEAFNQLNQLAGQSLTKALAHSHSTYEIFTRTQSELSKLAEENLGAFNKSVNQVIDTIAKEAASASKKMESPSA</sequence>
<name>A0A844GC08_9NEIS</name>
<dbReference type="RefSeq" id="WP_230368666.1">
    <property type="nucleotide sequence ID" value="NZ_WLYX01000001.1"/>
</dbReference>
<dbReference type="NCBIfam" id="TIGR01841">
    <property type="entry name" value="phasin"/>
    <property type="match status" value="1"/>
</dbReference>
<dbReference type="EMBL" id="WLYX01000001">
    <property type="protein sequence ID" value="MTD32314.1"/>
    <property type="molecule type" value="Genomic_DNA"/>
</dbReference>
<feature type="domain" description="Phasin" evidence="1">
    <location>
        <begin position="6"/>
        <end position="104"/>
    </location>
</feature>
<dbReference type="AlphaFoldDB" id="A0A844GC08"/>
<reference evidence="2 3" key="1">
    <citation type="submission" date="2019-11" db="EMBL/GenBank/DDBJ databases">
        <title>Draft genome sequence of Paludibacterium sp. dN18-1.</title>
        <authorList>
            <person name="Im W.-T."/>
        </authorList>
    </citation>
    <scope>NUCLEOTIDE SEQUENCE [LARGE SCALE GENOMIC DNA]</scope>
    <source>
        <strain evidence="3">dN 18-1</strain>
    </source>
</reference>
<evidence type="ECO:0000259" key="1">
    <source>
        <dbReference type="Pfam" id="PF09361"/>
    </source>
</evidence>
<evidence type="ECO:0000313" key="2">
    <source>
        <dbReference type="EMBL" id="MTD32314.1"/>
    </source>
</evidence>
<organism evidence="2 3">
    <name type="scientific">Paludibacterium denitrificans</name>
    <dbReference type="NCBI Taxonomy" id="2675226"/>
    <lineage>
        <taxon>Bacteria</taxon>
        <taxon>Pseudomonadati</taxon>
        <taxon>Pseudomonadota</taxon>
        <taxon>Betaproteobacteria</taxon>
        <taxon>Neisseriales</taxon>
        <taxon>Chromobacteriaceae</taxon>
        <taxon>Paludibacterium</taxon>
    </lineage>
</organism>
<proteinExistence type="predicted"/>
<dbReference type="InterPro" id="IPR018968">
    <property type="entry name" value="Phasin"/>
</dbReference>
<dbReference type="InterPro" id="IPR010127">
    <property type="entry name" value="Phasin_subfam-1"/>
</dbReference>
<comment type="caution">
    <text evidence="2">The sequence shown here is derived from an EMBL/GenBank/DDBJ whole genome shotgun (WGS) entry which is preliminary data.</text>
</comment>